<protein>
    <recommendedName>
        <fullName evidence="2">Ig-like domain-containing protein</fullName>
    </recommendedName>
</protein>
<evidence type="ECO:0000256" key="1">
    <source>
        <dbReference type="ARBA" id="ARBA00023319"/>
    </source>
</evidence>
<evidence type="ECO:0000259" key="2">
    <source>
        <dbReference type="PROSITE" id="PS50835"/>
    </source>
</evidence>
<dbReference type="Gene3D" id="2.60.40.10">
    <property type="entry name" value="Immunoglobulins"/>
    <property type="match status" value="3"/>
</dbReference>
<organism evidence="3 4">
    <name type="scientific">Aquarana catesbeiana</name>
    <name type="common">American bullfrog</name>
    <name type="synonym">Rana catesbeiana</name>
    <dbReference type="NCBI Taxonomy" id="8400"/>
    <lineage>
        <taxon>Eukaryota</taxon>
        <taxon>Metazoa</taxon>
        <taxon>Chordata</taxon>
        <taxon>Craniata</taxon>
        <taxon>Vertebrata</taxon>
        <taxon>Euteleostomi</taxon>
        <taxon>Amphibia</taxon>
        <taxon>Batrachia</taxon>
        <taxon>Anura</taxon>
        <taxon>Neobatrachia</taxon>
        <taxon>Ranoidea</taxon>
        <taxon>Ranidae</taxon>
        <taxon>Aquarana</taxon>
    </lineage>
</organism>
<feature type="non-terminal residue" evidence="3">
    <location>
        <position position="1"/>
    </location>
</feature>
<dbReference type="PROSITE" id="PS50835">
    <property type="entry name" value="IG_LIKE"/>
    <property type="match status" value="1"/>
</dbReference>
<dbReference type="SMART" id="SM00407">
    <property type="entry name" value="IGc1"/>
    <property type="match status" value="1"/>
</dbReference>
<dbReference type="FunFam" id="2.60.40.10:FF:001774">
    <property type="entry name" value="Uncharacterized LOC100216153"/>
    <property type="match status" value="1"/>
</dbReference>
<dbReference type="InterPro" id="IPR050380">
    <property type="entry name" value="Immune_Resp_Modulators"/>
</dbReference>
<evidence type="ECO:0000313" key="3">
    <source>
        <dbReference type="EMBL" id="PIO31647.1"/>
    </source>
</evidence>
<dbReference type="FunFam" id="2.60.40.10:FF:001931">
    <property type="entry name" value="Uncharacterized LOC100216153"/>
    <property type="match status" value="1"/>
</dbReference>
<dbReference type="InterPro" id="IPR003597">
    <property type="entry name" value="Ig_C1-set"/>
</dbReference>
<name>A0A2G9RUR5_AQUCT</name>
<dbReference type="PANTHER" id="PTHR23411">
    <property type="entry name" value="TAPASIN"/>
    <property type="match status" value="1"/>
</dbReference>
<gene>
    <name evidence="3" type="ORF">AB205_0020550</name>
</gene>
<dbReference type="SUPFAM" id="SSF48726">
    <property type="entry name" value="Immunoglobulin"/>
    <property type="match status" value="2"/>
</dbReference>
<keyword evidence="1" id="KW-0393">Immunoglobulin domain</keyword>
<dbReference type="OrthoDB" id="547680at2759"/>
<dbReference type="AlphaFoldDB" id="A0A2G9RUR5"/>
<accession>A0A2G9RUR5</accession>
<dbReference type="Proteomes" id="UP000228934">
    <property type="component" value="Unassembled WGS sequence"/>
</dbReference>
<dbReference type="Pfam" id="PF07654">
    <property type="entry name" value="C1-set"/>
    <property type="match status" value="2"/>
</dbReference>
<dbReference type="EMBL" id="KV932573">
    <property type="protein sequence ID" value="PIO31647.1"/>
    <property type="molecule type" value="Genomic_DNA"/>
</dbReference>
<dbReference type="InterPro" id="IPR007110">
    <property type="entry name" value="Ig-like_dom"/>
</dbReference>
<feature type="non-terminal residue" evidence="3">
    <location>
        <position position="323"/>
    </location>
</feature>
<feature type="domain" description="Ig-like" evidence="2">
    <location>
        <begin position="111"/>
        <end position="215"/>
    </location>
</feature>
<reference evidence="4" key="1">
    <citation type="journal article" date="2017" name="Nat. Commun.">
        <title>The North American bullfrog draft genome provides insight into hormonal regulation of long noncoding RNA.</title>
        <authorList>
            <person name="Hammond S.A."/>
            <person name="Warren R.L."/>
            <person name="Vandervalk B.P."/>
            <person name="Kucuk E."/>
            <person name="Khan H."/>
            <person name="Gibb E.A."/>
            <person name="Pandoh P."/>
            <person name="Kirk H."/>
            <person name="Zhao Y."/>
            <person name="Jones M."/>
            <person name="Mungall A.J."/>
            <person name="Coope R."/>
            <person name="Pleasance S."/>
            <person name="Moore R.A."/>
            <person name="Holt R.A."/>
            <person name="Round J.M."/>
            <person name="Ohora S."/>
            <person name="Walle B.V."/>
            <person name="Veldhoen N."/>
            <person name="Helbing C.C."/>
            <person name="Birol I."/>
        </authorList>
    </citation>
    <scope>NUCLEOTIDE SEQUENCE [LARGE SCALE GENOMIC DNA]</scope>
</reference>
<keyword evidence="4" id="KW-1185">Reference proteome</keyword>
<sequence length="323" mass="37195">FPKVRNITRSSGGTFSLDVHHFYPEKITVSWEVIQPLSSTQPHPIESTIIITQNHDGTFNATSTCESLRGLINENEVYVVRAVVDHRKLKHVKRREWRSDDKDTKNLLARPEVGMIRIPKLFVNKHSQLQCTISQFYPDDLTVNWLMKDKGKREFPITNSERYKMPDSRSQLQPDKTFTHTALLEFTPLLEDVGSEVICRVSHPSLKESTERTTGPLQVLATPELQQPIQLSVTDSGDVVGCLTLINFYPQDITVNWTCNPIQYKENMPENKVISNQNGTFRLDSQYKIPGKLLENAQFIMEVTWKHESMERPECRKISTQDQ</sequence>
<evidence type="ECO:0000313" key="4">
    <source>
        <dbReference type="Proteomes" id="UP000228934"/>
    </source>
</evidence>
<dbReference type="CDD" id="cd00098">
    <property type="entry name" value="IgC1"/>
    <property type="match status" value="1"/>
</dbReference>
<dbReference type="InterPro" id="IPR013783">
    <property type="entry name" value="Ig-like_fold"/>
</dbReference>
<proteinExistence type="predicted"/>
<dbReference type="InterPro" id="IPR036179">
    <property type="entry name" value="Ig-like_dom_sf"/>
</dbReference>